<accession>U7VA94</accession>
<dbReference type="Pfam" id="PF09917">
    <property type="entry name" value="DUF2147"/>
    <property type="match status" value="1"/>
</dbReference>
<dbReference type="EMBL" id="AXZF01000110">
    <property type="protein sequence ID" value="ERT67688.1"/>
    <property type="molecule type" value="Genomic_DNA"/>
</dbReference>
<dbReference type="eggNOG" id="COG4731">
    <property type="taxonomic scope" value="Bacteria"/>
</dbReference>
<comment type="caution">
    <text evidence="2">The sequence shown here is derived from an EMBL/GenBank/DDBJ whole genome shotgun (WGS) entry which is preliminary data.</text>
</comment>
<sequence>MKKIFLLITLIFSTLTFSKEEDIQGKWITEKAKNGNQIIVEFQKIDNRYFGKIIQLTIPIYEKGHKLEGKTKIDLANPDEKLKTRLLVGINFVSDFTYNPEKDRFENGFIYNPENGKTYYCSISFKDPNTLIVKGSLDKSGFIGSKQIWSKIK</sequence>
<dbReference type="RefSeq" id="WP_023051813.1">
    <property type="nucleotide sequence ID" value="NZ_CP173065.2"/>
</dbReference>
<feature type="domain" description="DUF2147" evidence="1">
    <location>
        <begin position="25"/>
        <end position="151"/>
    </location>
</feature>
<organism evidence="2 3">
    <name type="scientific">Cetobacterium somerae ATCC BAA-474</name>
    <dbReference type="NCBI Taxonomy" id="1319815"/>
    <lineage>
        <taxon>Bacteria</taxon>
        <taxon>Fusobacteriati</taxon>
        <taxon>Fusobacteriota</taxon>
        <taxon>Fusobacteriia</taxon>
        <taxon>Fusobacteriales</taxon>
        <taxon>Fusobacteriaceae</taxon>
        <taxon>Cetobacterium</taxon>
    </lineage>
</organism>
<gene>
    <name evidence="2" type="ORF">HMPREF0202_02281</name>
</gene>
<dbReference type="Gene3D" id="2.40.128.520">
    <property type="match status" value="1"/>
</dbReference>
<evidence type="ECO:0000313" key="3">
    <source>
        <dbReference type="Proteomes" id="UP000017081"/>
    </source>
</evidence>
<dbReference type="HOGENOM" id="CLU_108869_2_1_0"/>
<keyword evidence="3" id="KW-1185">Reference proteome</keyword>
<dbReference type="STRING" id="1319815.HMPREF0202_02281"/>
<dbReference type="Proteomes" id="UP000017081">
    <property type="component" value="Unassembled WGS sequence"/>
</dbReference>
<name>U7VA94_9FUSO</name>
<proteinExistence type="predicted"/>
<dbReference type="AlphaFoldDB" id="U7VA94"/>
<evidence type="ECO:0000313" key="2">
    <source>
        <dbReference type="EMBL" id="ERT67688.1"/>
    </source>
</evidence>
<dbReference type="PANTHER" id="PTHR36919:SF2">
    <property type="entry name" value="BLL6627 PROTEIN"/>
    <property type="match status" value="1"/>
</dbReference>
<evidence type="ECO:0000259" key="1">
    <source>
        <dbReference type="Pfam" id="PF09917"/>
    </source>
</evidence>
<reference evidence="2 3" key="1">
    <citation type="submission" date="2013-08" db="EMBL/GenBank/DDBJ databases">
        <authorList>
            <person name="Weinstock G."/>
            <person name="Sodergren E."/>
            <person name="Wylie T."/>
            <person name="Fulton L."/>
            <person name="Fulton R."/>
            <person name="Fronick C."/>
            <person name="O'Laughlin M."/>
            <person name="Godfrey J."/>
            <person name="Miner T."/>
            <person name="Herter B."/>
            <person name="Appelbaum E."/>
            <person name="Cordes M."/>
            <person name="Lek S."/>
            <person name="Wollam A."/>
            <person name="Pepin K.H."/>
            <person name="Palsikar V.B."/>
            <person name="Mitreva M."/>
            <person name="Wilson R.K."/>
        </authorList>
    </citation>
    <scope>NUCLEOTIDE SEQUENCE [LARGE SCALE GENOMIC DNA]</scope>
    <source>
        <strain evidence="2 3">ATCC BAA-474</strain>
    </source>
</reference>
<protein>
    <recommendedName>
        <fullName evidence="1">DUF2147 domain-containing protein</fullName>
    </recommendedName>
</protein>
<dbReference type="InterPro" id="IPR019223">
    <property type="entry name" value="DUF2147"/>
</dbReference>
<dbReference type="PANTHER" id="PTHR36919">
    <property type="entry name" value="BLR1215 PROTEIN"/>
    <property type="match status" value="1"/>
</dbReference>